<protein>
    <submittedName>
        <fullName evidence="2">Putative glycosyltransferase EpsJ</fullName>
        <ecNumber evidence="2">2.4.-.-</ecNumber>
    </submittedName>
</protein>
<organism evidence="2 3">
    <name type="scientific">Cognatishimia activa</name>
    <dbReference type="NCBI Taxonomy" id="1715691"/>
    <lineage>
        <taxon>Bacteria</taxon>
        <taxon>Pseudomonadati</taxon>
        <taxon>Pseudomonadota</taxon>
        <taxon>Alphaproteobacteria</taxon>
        <taxon>Rhodobacterales</taxon>
        <taxon>Paracoccaceae</taxon>
        <taxon>Cognatishimia</taxon>
    </lineage>
</organism>
<dbReference type="PANTHER" id="PTHR43685">
    <property type="entry name" value="GLYCOSYLTRANSFERASE"/>
    <property type="match status" value="1"/>
</dbReference>
<dbReference type="SUPFAM" id="SSF53448">
    <property type="entry name" value="Nucleotide-diphospho-sugar transferases"/>
    <property type="match status" value="1"/>
</dbReference>
<keyword evidence="2" id="KW-0808">Transferase</keyword>
<dbReference type="EMBL" id="CYUE01000020">
    <property type="protein sequence ID" value="CUK26488.1"/>
    <property type="molecule type" value="Genomic_DNA"/>
</dbReference>
<keyword evidence="3" id="KW-1185">Reference proteome</keyword>
<dbReference type="InterPro" id="IPR050834">
    <property type="entry name" value="Glycosyltransf_2"/>
</dbReference>
<evidence type="ECO:0000313" key="2">
    <source>
        <dbReference type="EMBL" id="CUK26488.1"/>
    </source>
</evidence>
<sequence>MPLATIVVPAFNVSATIAETLDSLQSQTLKDIEIVIIDDGSTDDTRDVVAPYLADKRIRYVSQANRGLAGARNRGIEEARSDIIGFCDADDLWHPDKMRRHVAHFDANPRLGLSYSGSLMIDNESNSLGISQTPRLKGVNAAHIMKRNPVGNGSAAVMRRAALMDIASHPHGTNRAYYFDETFRQSEDIECWLRFALITDWKIEGIRGNLTHYRVALDGLSANTERQLASWERVITKLRPLNPAFFEAHEPAARAYQLRYLARRAVSGSDGGQALSYLRAANQSSLEPLRSEPLKTVTTYLAAYALKYLKLNPLTLRNRATTS</sequence>
<dbReference type="Gene3D" id="3.90.550.10">
    <property type="entry name" value="Spore Coat Polysaccharide Biosynthesis Protein SpsA, Chain A"/>
    <property type="match status" value="1"/>
</dbReference>
<keyword evidence="2" id="KW-0328">Glycosyltransferase</keyword>
<dbReference type="InterPro" id="IPR001173">
    <property type="entry name" value="Glyco_trans_2-like"/>
</dbReference>
<accession>A0A0N7MBV8</accession>
<dbReference type="CDD" id="cd00761">
    <property type="entry name" value="Glyco_tranf_GTA_type"/>
    <property type="match status" value="1"/>
</dbReference>
<dbReference type="Pfam" id="PF00535">
    <property type="entry name" value="Glycos_transf_2"/>
    <property type="match status" value="1"/>
</dbReference>
<evidence type="ECO:0000259" key="1">
    <source>
        <dbReference type="Pfam" id="PF00535"/>
    </source>
</evidence>
<dbReference type="RefSeq" id="WP_058315371.1">
    <property type="nucleotide sequence ID" value="NZ_CYTO01000009.1"/>
</dbReference>
<feature type="domain" description="Glycosyltransferase 2-like" evidence="1">
    <location>
        <begin position="5"/>
        <end position="165"/>
    </location>
</feature>
<dbReference type="GO" id="GO:0016757">
    <property type="term" value="F:glycosyltransferase activity"/>
    <property type="evidence" value="ECO:0007669"/>
    <property type="project" value="UniProtKB-KW"/>
</dbReference>
<dbReference type="OrthoDB" id="5291101at2"/>
<dbReference type="Proteomes" id="UP000051184">
    <property type="component" value="Unassembled WGS sequence"/>
</dbReference>
<dbReference type="InterPro" id="IPR029044">
    <property type="entry name" value="Nucleotide-diphossugar_trans"/>
</dbReference>
<reference evidence="3" key="1">
    <citation type="submission" date="2015-09" db="EMBL/GenBank/DDBJ databases">
        <authorList>
            <person name="Rodrigo-Torres Lidia"/>
            <person name="Arahal R.David."/>
        </authorList>
    </citation>
    <scope>NUCLEOTIDE SEQUENCE [LARGE SCALE GENOMIC DNA]</scope>
    <source>
        <strain evidence="3">CECT 5114</strain>
    </source>
</reference>
<name>A0A0N7MBV8_9RHOB</name>
<dbReference type="STRING" id="1715691.TA5113_01126"/>
<dbReference type="EC" id="2.4.-.-" evidence="2"/>
<evidence type="ECO:0000313" key="3">
    <source>
        <dbReference type="Proteomes" id="UP000051184"/>
    </source>
</evidence>
<gene>
    <name evidence="2" type="primary">epsJ_1</name>
    <name evidence="2" type="ORF">TA5114_02299</name>
</gene>
<dbReference type="PANTHER" id="PTHR43685:SF11">
    <property type="entry name" value="GLYCOSYLTRANSFERASE TAGX-RELATED"/>
    <property type="match status" value="1"/>
</dbReference>
<dbReference type="AlphaFoldDB" id="A0A0N7MBV8"/>
<proteinExistence type="predicted"/>